<dbReference type="PANTHER" id="PTHR41521:SF4">
    <property type="entry name" value="BLR0684 PROTEIN"/>
    <property type="match status" value="1"/>
</dbReference>
<dbReference type="InterPro" id="IPR010753">
    <property type="entry name" value="DUF1330"/>
</dbReference>
<feature type="domain" description="DUF1330" evidence="1">
    <location>
        <begin position="22"/>
        <end position="115"/>
    </location>
</feature>
<dbReference type="Pfam" id="PF07045">
    <property type="entry name" value="DUF1330"/>
    <property type="match status" value="1"/>
</dbReference>
<protein>
    <recommendedName>
        <fullName evidence="1">DUF1330 domain-containing protein</fullName>
    </recommendedName>
</protein>
<dbReference type="SUPFAM" id="SSF54909">
    <property type="entry name" value="Dimeric alpha+beta barrel"/>
    <property type="match status" value="1"/>
</dbReference>
<evidence type="ECO:0000313" key="3">
    <source>
        <dbReference type="Proteomes" id="UP000024900"/>
    </source>
</evidence>
<proteinExistence type="predicted"/>
<sequence length="119" mass="13049">MNDVAGNAPRRSAAMGGVLAMTVYAIAQLKMTDRAAYDRYQARFFDVFRKYSGRLLAADEQPHVLEGAWPYDKLVMMSFPDEAAFVAFSTSADYEDISRDRKAGAQATVLLVKGFAPAG</sequence>
<dbReference type="EMBL" id="ADOU02000007">
    <property type="protein sequence ID" value="KGJ64922.1"/>
    <property type="molecule type" value="Genomic_DNA"/>
</dbReference>
<dbReference type="PANTHER" id="PTHR41521">
    <property type="match status" value="1"/>
</dbReference>
<evidence type="ECO:0000259" key="1">
    <source>
        <dbReference type="Pfam" id="PF07045"/>
    </source>
</evidence>
<gene>
    <name evidence="2" type="ORF">BJA5080_01564</name>
</gene>
<dbReference type="AlphaFoldDB" id="A0A837C6Z5"/>
<accession>A0A837C6Z5</accession>
<dbReference type="InterPro" id="IPR011008">
    <property type="entry name" value="Dimeric_a/b-barrel"/>
</dbReference>
<evidence type="ECO:0000313" key="2">
    <source>
        <dbReference type="EMBL" id="KGJ64922.1"/>
    </source>
</evidence>
<dbReference type="Proteomes" id="UP000024900">
    <property type="component" value="Unassembled WGS sequence"/>
</dbReference>
<name>A0A837C6Z5_9BRAD</name>
<dbReference type="Gene3D" id="3.30.70.100">
    <property type="match status" value="1"/>
</dbReference>
<organism evidence="2 3">
    <name type="scientific">Bradyrhizobium diazoefficiens SEMIA 5080</name>
    <dbReference type="NCBI Taxonomy" id="754504"/>
    <lineage>
        <taxon>Bacteria</taxon>
        <taxon>Pseudomonadati</taxon>
        <taxon>Pseudomonadota</taxon>
        <taxon>Alphaproteobacteria</taxon>
        <taxon>Hyphomicrobiales</taxon>
        <taxon>Nitrobacteraceae</taxon>
        <taxon>Bradyrhizobium</taxon>
    </lineage>
</organism>
<comment type="caution">
    <text evidence="2">The sequence shown here is derived from an EMBL/GenBank/DDBJ whole genome shotgun (WGS) entry which is preliminary data.</text>
</comment>
<reference evidence="2 3" key="1">
    <citation type="journal article" date="2014" name="BMC Genomics">
        <title>Comparative genomics of Bradyrhizobium japonicum CPAC 15 and Bradyrhizobium diazoefficiens CPAC 7: elite model strains for understanding symbiotic performance with soybean.</title>
        <authorList>
            <person name="Siqueira A.F."/>
            <person name="Ormeno-Orrillo E."/>
            <person name="Souza R.C."/>
            <person name="Rodrigues E.P."/>
            <person name="Almeida L.G."/>
            <person name="Barcellos F.G."/>
            <person name="Batista J.S."/>
            <person name="Nakatami A.S."/>
            <person name="Martinez-Romero E."/>
            <person name="Vasconcelos A.T."/>
            <person name="Hungria M."/>
        </authorList>
    </citation>
    <scope>NUCLEOTIDE SEQUENCE [LARGE SCALE GENOMIC DNA]</scope>
    <source>
        <strain evidence="2 3">SEMIA 5080</strain>
    </source>
</reference>